<reference evidence="1 2" key="1">
    <citation type="submission" date="2018-10" db="EMBL/GenBank/DDBJ databases">
        <title>Genomic Encyclopedia of Archaeal and Bacterial Type Strains, Phase II (KMG-II): from individual species to whole genera.</title>
        <authorList>
            <person name="Goeker M."/>
        </authorList>
    </citation>
    <scope>NUCLEOTIDE SEQUENCE [LARGE SCALE GENOMIC DNA]</scope>
    <source>
        <strain evidence="1 2">DSM 19624</strain>
    </source>
</reference>
<gene>
    <name evidence="1" type="ORF">BCL90_2630</name>
</gene>
<name>A0A497YBI6_9SPHI</name>
<accession>A0A497YBI6</accession>
<evidence type="ECO:0000313" key="1">
    <source>
        <dbReference type="EMBL" id="RLJ77539.1"/>
    </source>
</evidence>
<dbReference type="AlphaFoldDB" id="A0A497YBI6"/>
<protein>
    <submittedName>
        <fullName evidence="1">Uncharacterized protein</fullName>
    </submittedName>
</protein>
<dbReference type="Proteomes" id="UP000273898">
    <property type="component" value="Unassembled WGS sequence"/>
</dbReference>
<comment type="caution">
    <text evidence="1">The sequence shown here is derived from an EMBL/GenBank/DDBJ whole genome shotgun (WGS) entry which is preliminary data.</text>
</comment>
<proteinExistence type="predicted"/>
<evidence type="ECO:0000313" key="2">
    <source>
        <dbReference type="Proteomes" id="UP000273898"/>
    </source>
</evidence>
<sequence length="36" mass="4424">MRLVSASFKHTLVRINKNFEKIFTGFMENRKKDHHY</sequence>
<organism evidence="1 2">
    <name type="scientific">Pedobacter alluvionis</name>
    <dbReference type="NCBI Taxonomy" id="475253"/>
    <lineage>
        <taxon>Bacteria</taxon>
        <taxon>Pseudomonadati</taxon>
        <taxon>Bacteroidota</taxon>
        <taxon>Sphingobacteriia</taxon>
        <taxon>Sphingobacteriales</taxon>
        <taxon>Sphingobacteriaceae</taxon>
        <taxon>Pedobacter</taxon>
    </lineage>
</organism>
<dbReference type="EMBL" id="RCCK01000011">
    <property type="protein sequence ID" value="RLJ77539.1"/>
    <property type="molecule type" value="Genomic_DNA"/>
</dbReference>